<name>A0A239E9B8_9RHOB</name>
<dbReference type="AlphaFoldDB" id="A0A239E9B8"/>
<protein>
    <submittedName>
        <fullName evidence="1">Uncharacterized protein</fullName>
    </submittedName>
</protein>
<evidence type="ECO:0000313" key="1">
    <source>
        <dbReference type="EMBL" id="SNS40878.1"/>
    </source>
</evidence>
<dbReference type="Proteomes" id="UP000198440">
    <property type="component" value="Unassembled WGS sequence"/>
</dbReference>
<organism evidence="1 2">
    <name type="scientific">Antarctobacter heliothermus</name>
    <dbReference type="NCBI Taxonomy" id="74033"/>
    <lineage>
        <taxon>Bacteria</taxon>
        <taxon>Pseudomonadati</taxon>
        <taxon>Pseudomonadota</taxon>
        <taxon>Alphaproteobacteria</taxon>
        <taxon>Rhodobacterales</taxon>
        <taxon>Roseobacteraceae</taxon>
        <taxon>Antarctobacter</taxon>
    </lineage>
</organism>
<reference evidence="1 2" key="1">
    <citation type="submission" date="2017-06" db="EMBL/GenBank/DDBJ databases">
        <authorList>
            <person name="Kim H.J."/>
            <person name="Triplett B.A."/>
        </authorList>
    </citation>
    <scope>NUCLEOTIDE SEQUENCE [LARGE SCALE GENOMIC DNA]</scope>
    <source>
        <strain evidence="1 2">DSM 11445</strain>
    </source>
</reference>
<evidence type="ECO:0000313" key="2">
    <source>
        <dbReference type="Proteomes" id="UP000198440"/>
    </source>
</evidence>
<dbReference type="EMBL" id="FZON01000014">
    <property type="protein sequence ID" value="SNS40878.1"/>
    <property type="molecule type" value="Genomic_DNA"/>
</dbReference>
<proteinExistence type="predicted"/>
<accession>A0A239E9B8</accession>
<sequence>MRRADFCRAEQARRRRIAHCPKLSQHGFKAKADVAGDVFEEDPCRMAFGDDAGDVWPEVAGIICTTALSGRAEGLAGISGEDDVEGTVKGADIEGSQIVPYWGRGKISGALGCDEDGAGPVLPFDKGAGVISGLGEHEAHIQASAACAEGQSVPGT</sequence>
<gene>
    <name evidence="1" type="ORF">SAMN04488078_10149</name>
</gene>
<dbReference type="AntiFam" id="ANF00163">
    <property type="entry name" value="Shadow ORF (opposite pspPIM)"/>
</dbReference>